<comment type="caution">
    <text evidence="1">The sequence shown here is derived from an EMBL/GenBank/DDBJ whole genome shotgun (WGS) entry which is preliminary data.</text>
</comment>
<dbReference type="Proteomes" id="UP000023152">
    <property type="component" value="Unassembled WGS sequence"/>
</dbReference>
<dbReference type="AlphaFoldDB" id="X6LEA3"/>
<name>X6LEA3_RETFI</name>
<protein>
    <submittedName>
        <fullName evidence="1">Uncharacterized protein</fullName>
    </submittedName>
</protein>
<sequence length="202" mass="23266">LSQERERCKLKSQVDNEREQVSIFAKEREDSKVLRIVLYGPTGEGKSLLANRFIGDDSEEGEQGPFVPSDDVHSKTQDIKKELVPCSTRYKYPFTVIDQPGCFDSAGRDRYHINHLVQFLRGIEFIHAIVLVKSFASPRLSSIYQHMLQCLRLDATFGNMLSLLSQELTRFCLCINTLHNCVPLCFRYYISPNKRLHFLSFA</sequence>
<dbReference type="SUPFAM" id="SSF52540">
    <property type="entry name" value="P-loop containing nucleoside triphosphate hydrolases"/>
    <property type="match status" value="1"/>
</dbReference>
<feature type="non-terminal residue" evidence="1">
    <location>
        <position position="1"/>
    </location>
</feature>
<organism evidence="1 2">
    <name type="scientific">Reticulomyxa filosa</name>
    <dbReference type="NCBI Taxonomy" id="46433"/>
    <lineage>
        <taxon>Eukaryota</taxon>
        <taxon>Sar</taxon>
        <taxon>Rhizaria</taxon>
        <taxon>Retaria</taxon>
        <taxon>Foraminifera</taxon>
        <taxon>Monothalamids</taxon>
        <taxon>Reticulomyxidae</taxon>
        <taxon>Reticulomyxa</taxon>
    </lineage>
</organism>
<gene>
    <name evidence="1" type="ORF">RFI_37752</name>
</gene>
<accession>X6LEA3</accession>
<dbReference type="CDD" id="cd00882">
    <property type="entry name" value="Ras_like_GTPase"/>
    <property type="match status" value="1"/>
</dbReference>
<dbReference type="OrthoDB" id="8954335at2759"/>
<keyword evidence="2" id="KW-1185">Reference proteome</keyword>
<dbReference type="InterPro" id="IPR027417">
    <property type="entry name" value="P-loop_NTPase"/>
</dbReference>
<evidence type="ECO:0000313" key="2">
    <source>
        <dbReference type="Proteomes" id="UP000023152"/>
    </source>
</evidence>
<evidence type="ECO:0000313" key="1">
    <source>
        <dbReference type="EMBL" id="ETN99715.1"/>
    </source>
</evidence>
<reference evidence="1 2" key="1">
    <citation type="journal article" date="2013" name="Curr. Biol.">
        <title>The Genome of the Foraminiferan Reticulomyxa filosa.</title>
        <authorList>
            <person name="Glockner G."/>
            <person name="Hulsmann N."/>
            <person name="Schleicher M."/>
            <person name="Noegel A.A."/>
            <person name="Eichinger L."/>
            <person name="Gallinger C."/>
            <person name="Pawlowski J."/>
            <person name="Sierra R."/>
            <person name="Euteneuer U."/>
            <person name="Pillet L."/>
            <person name="Moustafa A."/>
            <person name="Platzer M."/>
            <person name="Groth M."/>
            <person name="Szafranski K."/>
            <person name="Schliwa M."/>
        </authorList>
    </citation>
    <scope>NUCLEOTIDE SEQUENCE [LARGE SCALE GENOMIC DNA]</scope>
</reference>
<dbReference type="EMBL" id="ASPP01043138">
    <property type="protein sequence ID" value="ETN99715.1"/>
    <property type="molecule type" value="Genomic_DNA"/>
</dbReference>
<dbReference type="Gene3D" id="3.40.50.300">
    <property type="entry name" value="P-loop containing nucleotide triphosphate hydrolases"/>
    <property type="match status" value="1"/>
</dbReference>
<proteinExistence type="predicted"/>